<evidence type="ECO:0000256" key="12">
    <source>
        <dbReference type="SAM" id="MobiDB-lite"/>
    </source>
</evidence>
<keyword evidence="3" id="KW-0699">rRNA-binding</keyword>
<dbReference type="InterPro" id="IPR012337">
    <property type="entry name" value="RNaseH-like_sf"/>
</dbReference>
<dbReference type="InterPro" id="IPR055063">
    <property type="entry name" value="Rib_mS39_PPR"/>
</dbReference>
<organism evidence="15 16">
    <name type="scientific">Caenorhabditis briggsae</name>
    <dbReference type="NCBI Taxonomy" id="6238"/>
    <lineage>
        <taxon>Eukaryota</taxon>
        <taxon>Metazoa</taxon>
        <taxon>Ecdysozoa</taxon>
        <taxon>Nematoda</taxon>
        <taxon>Chromadorea</taxon>
        <taxon>Rhabditida</taxon>
        <taxon>Rhabditina</taxon>
        <taxon>Rhabditomorpha</taxon>
        <taxon>Rhabditoidea</taxon>
        <taxon>Rhabditidae</taxon>
        <taxon>Peloderinae</taxon>
        <taxon>Caenorhabditis</taxon>
    </lineage>
</organism>
<dbReference type="SUPFAM" id="SSF101690">
    <property type="entry name" value="PAZ domain"/>
    <property type="match status" value="1"/>
</dbReference>
<name>A0AAE9DSV8_CAEBR</name>
<dbReference type="CDD" id="cd02846">
    <property type="entry name" value="PAZ_argonaute_like"/>
    <property type="match status" value="1"/>
</dbReference>
<dbReference type="SMART" id="SM00950">
    <property type="entry name" value="Piwi"/>
    <property type="match status" value="1"/>
</dbReference>
<feature type="domain" description="PAZ" evidence="13">
    <location>
        <begin position="1007"/>
        <end position="1117"/>
    </location>
</feature>
<keyword evidence="8" id="KW-0689">Ribosomal protein</keyword>
<evidence type="ECO:0000256" key="5">
    <source>
        <dbReference type="ARBA" id="ARBA00022845"/>
    </source>
</evidence>
<feature type="compositionally biased region" description="Pro residues" evidence="12">
    <location>
        <begin position="690"/>
        <end position="709"/>
    </location>
</feature>
<dbReference type="SUPFAM" id="SSF53098">
    <property type="entry name" value="Ribonuclease H-like"/>
    <property type="match status" value="1"/>
</dbReference>
<evidence type="ECO:0000256" key="7">
    <source>
        <dbReference type="ARBA" id="ARBA00022946"/>
    </source>
</evidence>
<dbReference type="GO" id="GO:0019843">
    <property type="term" value="F:rRNA binding"/>
    <property type="evidence" value="ECO:0007669"/>
    <property type="project" value="UniProtKB-KW"/>
</dbReference>
<evidence type="ECO:0000256" key="4">
    <source>
        <dbReference type="ARBA" id="ARBA00022737"/>
    </source>
</evidence>
<evidence type="ECO:0000256" key="9">
    <source>
        <dbReference type="ARBA" id="ARBA00023128"/>
    </source>
</evidence>
<dbReference type="Pfam" id="PF02171">
    <property type="entry name" value="Piwi"/>
    <property type="match status" value="1"/>
</dbReference>
<dbReference type="Gene3D" id="1.25.40.10">
    <property type="entry name" value="Tetratricopeptide repeat domain"/>
    <property type="match status" value="1"/>
</dbReference>
<dbReference type="SMART" id="SM00949">
    <property type="entry name" value="PAZ"/>
    <property type="match status" value="1"/>
</dbReference>
<dbReference type="Gene3D" id="3.40.50.2300">
    <property type="match status" value="1"/>
</dbReference>
<reference evidence="15 16" key="1">
    <citation type="submission" date="2022-05" db="EMBL/GenBank/DDBJ databases">
        <title>Chromosome-level reference genomes for two strains of Caenorhabditis briggsae: an improved platform for comparative genomics.</title>
        <authorList>
            <person name="Stevens L."/>
            <person name="Andersen E.C."/>
        </authorList>
    </citation>
    <scope>NUCLEOTIDE SEQUENCE [LARGE SCALE GENOMIC DNA]</scope>
    <source>
        <strain evidence="15">QX1410_ONT</strain>
        <tissue evidence="15">Whole-organism</tissue>
    </source>
</reference>
<dbReference type="GO" id="GO:0043024">
    <property type="term" value="F:ribosomal small subunit binding"/>
    <property type="evidence" value="ECO:0007669"/>
    <property type="project" value="InterPro"/>
</dbReference>
<dbReference type="InterPro" id="IPR011990">
    <property type="entry name" value="TPR-like_helical_dom_sf"/>
</dbReference>
<dbReference type="GO" id="GO:0032543">
    <property type="term" value="P:mitochondrial translation"/>
    <property type="evidence" value="ECO:0007669"/>
    <property type="project" value="InterPro"/>
</dbReference>
<sequence>MIGRIGLCRVISRNLSSTESGIAQKLTIQPAIERSPTELLNALSETVGPDTTAPHFAYIDDPITIPSTQTAKKTYFMAKEFGKRAARELATEWPTLFAFDRDQPRLPAFRPQHLADPLQVDPTEKSLLSIMESREVQDTCILYERMRSENVDVSEEVQLELFRLVAYYNSSNVPFAEWDSWAGMRNFGENDHSVWNSGGVPDLLFETLPKTDETVSIMISGLCKFSGHSSMERARELYKEHRAAKGKIHREAFNGLIGSSSFSVAKKLIQEMAAQKISPDVFTFNSLLTAATKAPKFEDRMKAYTEVIGEMKAIGVEPALSSYYIIIKNLVDSKILENEKRDNEEQNAAFKRQLTVAVSWLDEILNRISTSNLTPVTSSCNLFFAEAMCVLYRASNEKLAAKLLSIYESKSNEVKMPSFTIESIFYNRYLQLVIEQTTSLNKIYDLYTSMVPRLVGVNNSLSSLIYRKLSVSSDSHWPLLRRVIIDGITAGQIINGVLGEEMRKKLSDVQLHTLGTSEREQYTSLVQKLVAVWIEFSQFTEEKMRRLQRKLSPSQISECALLLTRIGEQQKAYELLELLLDENACSGEEATVHPKGHARPWAMAELFEDALRQKDTFGAATCLQIMSLTANRTKLEPLANRIFEKCNVNPEQRRIIEGFVRLRPHAHESTHKTALNLFDFRHSTSEMPATPLPPAPMPPVTAPPGPMPPPPLPPAPGPVLPITSAHKTANDACIKRLSQIGIMESPRIYPSNQPPGTYGKEILVQSNVFGIEVENEMELFQYSVCIRADVAVKKEVVFTKKGKDDFVVLDRHEKCCTVLYHAYEAHDDFFQSAKNCLIYNGQSMLYSSMDLFSNRLDADIKSRTFQIDGVEIGHKDLLKLPCIKLEISATKNPVVKFNRQDVGKRSADQNMLAVNTAYRNILELALNQSCVQDYNRCAVFEHGKIFFIRPTEEGFISRDCVDVGDGKRMMPGIKKTVQFVEGPFGREECNPAVVIDGMKVAFHKEQPIIEKLQEVVTSDFSKGLKELDRERCAGVIKGLDCYSNYMGRLRHLKIEGIHHESASKARFQVKDGNSSTVADYFQSRWNITLKYPEVNLICCKEKGNVNFYPMELMFISPNQRVKISQLTSAQSQRTTKESAVPPDVRQRLIMTGKTAAKISGDSAVLNKLGVQICEAPLLVRARQFPPVKIALNPTSSVIPQKEGKWRIGQYSRPAAAPKVWAMYAVGTPSSRFSQSQLTKFAREFVTVAQQKGIQLNPPSDSQCVLATDIESQLAAAHKASCEFVFIITDDTITNLHQKYKMIESLQSIVVQDMKMSKALSVIDSGKRLTLENVINKTNVKLGGSNYIFTDTKKYLDRVLVIGIGISQPPPGTKFIVEGKGFLNPQIIGFAYNGKQKQEFAGDFVLCPAGQDTLSPIEDIMKESILGYKKWHDGNDPETVVVYRSGISEGNHGNVLAYEIPLARAGINEVSKSVKLVYLAVSKDHTYRFFRNNLDAIGKSSSSGTQVSASASRTSVSSQSQLKPCDINIPSGISIDQMVTNPAIKQFFLNSHTTLQGSAKTPLYSILADDTRASLESLEELTYNLCHLHQIVGLPTSIPTPLYVAAEYAKRGRNLWNEANLKNPLVRSGSEREQLRAATHSINYKHTGDFSDRRVNA</sequence>
<dbReference type="InterPro" id="IPR003100">
    <property type="entry name" value="PAZ_dom"/>
</dbReference>
<evidence type="ECO:0000256" key="8">
    <source>
        <dbReference type="ARBA" id="ARBA00022980"/>
    </source>
</evidence>
<dbReference type="Gene3D" id="2.170.260.10">
    <property type="entry name" value="paz domain"/>
    <property type="match status" value="1"/>
</dbReference>
<dbReference type="InterPro" id="IPR002885">
    <property type="entry name" value="PPR_rpt"/>
</dbReference>
<dbReference type="PANTHER" id="PTHR16276">
    <property type="entry name" value="PENTATRICOPEPTIDE REPEAT DOMAIN-CONTAINING PROTEIN 3"/>
    <property type="match status" value="1"/>
</dbReference>
<dbReference type="InterPro" id="IPR037387">
    <property type="entry name" value="PTCD3"/>
</dbReference>
<dbReference type="GO" id="GO:0005739">
    <property type="term" value="C:mitochondrion"/>
    <property type="evidence" value="ECO:0007669"/>
    <property type="project" value="UniProtKB-SubCell"/>
</dbReference>
<dbReference type="PANTHER" id="PTHR16276:SF1">
    <property type="entry name" value="SMALL RIBOSOMAL SUBUNIT PROTEIN MS39"/>
    <property type="match status" value="1"/>
</dbReference>
<evidence type="ECO:0000256" key="6">
    <source>
        <dbReference type="ARBA" id="ARBA00022884"/>
    </source>
</evidence>
<dbReference type="FunFam" id="1.25.40.10:FF:002654">
    <property type="entry name" value="Protein CBG23745"/>
    <property type="match status" value="1"/>
</dbReference>
<evidence type="ECO:0000256" key="11">
    <source>
        <dbReference type="ARBA" id="ARBA00035134"/>
    </source>
</evidence>
<dbReference type="Pfam" id="PF02170">
    <property type="entry name" value="PAZ"/>
    <property type="match status" value="1"/>
</dbReference>
<keyword evidence="9" id="KW-0496">Mitochondrion</keyword>
<dbReference type="InterPro" id="IPR036085">
    <property type="entry name" value="PAZ_dom_sf"/>
</dbReference>
<dbReference type="PROSITE" id="PS50821">
    <property type="entry name" value="PAZ"/>
    <property type="match status" value="1"/>
</dbReference>
<keyword evidence="4" id="KW-0677">Repeat</keyword>
<evidence type="ECO:0000256" key="3">
    <source>
        <dbReference type="ARBA" id="ARBA00022730"/>
    </source>
</evidence>
<keyword evidence="5" id="KW-0810">Translation regulation</keyword>
<proteinExistence type="inferred from homology"/>
<comment type="subcellular location">
    <subcellularLocation>
        <location evidence="1">Mitochondrion</location>
    </subcellularLocation>
</comment>
<evidence type="ECO:0000256" key="10">
    <source>
        <dbReference type="ARBA" id="ARBA00023274"/>
    </source>
</evidence>
<feature type="region of interest" description="Disordered" evidence="12">
    <location>
        <begin position="686"/>
        <end position="709"/>
    </location>
</feature>
<evidence type="ECO:0000259" key="14">
    <source>
        <dbReference type="PROSITE" id="PS50822"/>
    </source>
</evidence>
<keyword evidence="6" id="KW-0694">RNA-binding</keyword>
<dbReference type="Pfam" id="PF13812">
    <property type="entry name" value="PPR_3"/>
    <property type="match status" value="1"/>
</dbReference>
<evidence type="ECO:0000256" key="2">
    <source>
        <dbReference type="ARBA" id="ARBA00008551"/>
    </source>
</evidence>
<dbReference type="Gene3D" id="3.30.420.10">
    <property type="entry name" value="Ribonuclease H-like superfamily/Ribonuclease H"/>
    <property type="match status" value="1"/>
</dbReference>
<dbReference type="GO" id="GO:0006417">
    <property type="term" value="P:regulation of translation"/>
    <property type="evidence" value="ECO:0007669"/>
    <property type="project" value="UniProtKB-KW"/>
</dbReference>
<evidence type="ECO:0000313" key="16">
    <source>
        <dbReference type="Proteomes" id="UP000827892"/>
    </source>
</evidence>
<keyword evidence="7" id="KW-0809">Transit peptide</keyword>
<dbReference type="InterPro" id="IPR003165">
    <property type="entry name" value="Piwi"/>
</dbReference>
<evidence type="ECO:0000256" key="1">
    <source>
        <dbReference type="ARBA" id="ARBA00004173"/>
    </source>
</evidence>
<comment type="similarity">
    <text evidence="2">Belongs to the mitochondrion-specific ribosomal protein mS39 family.</text>
</comment>
<dbReference type="PROSITE" id="PS50822">
    <property type="entry name" value="PIWI"/>
    <property type="match status" value="1"/>
</dbReference>
<dbReference type="GO" id="GO:1990904">
    <property type="term" value="C:ribonucleoprotein complex"/>
    <property type="evidence" value="ECO:0007669"/>
    <property type="project" value="UniProtKB-KW"/>
</dbReference>
<dbReference type="EMBL" id="CP090891">
    <property type="protein sequence ID" value="ULU11258.1"/>
    <property type="molecule type" value="Genomic_DNA"/>
</dbReference>
<keyword evidence="10" id="KW-0687">Ribonucleoprotein</keyword>
<accession>A0AAE9DSV8</accession>
<evidence type="ECO:0000313" key="15">
    <source>
        <dbReference type="EMBL" id="ULU11258.1"/>
    </source>
</evidence>
<gene>
    <name evidence="15" type="ORF">L3Y34_015025</name>
</gene>
<evidence type="ECO:0000259" key="13">
    <source>
        <dbReference type="PROSITE" id="PS50821"/>
    </source>
</evidence>
<dbReference type="Proteomes" id="UP000827892">
    <property type="component" value="Chromosome I"/>
</dbReference>
<protein>
    <recommendedName>
        <fullName evidence="11">Small ribosomal subunit protein mS39</fullName>
    </recommendedName>
</protein>
<dbReference type="InterPro" id="IPR036397">
    <property type="entry name" value="RNaseH_sf"/>
</dbReference>
<feature type="domain" description="Piwi" evidence="14">
    <location>
        <begin position="1306"/>
        <end position="1616"/>
    </location>
</feature>
<dbReference type="Pfam" id="PF22330">
    <property type="entry name" value="Rib_mS39_PPR"/>
    <property type="match status" value="1"/>
</dbReference>
<dbReference type="GO" id="GO:0005840">
    <property type="term" value="C:ribosome"/>
    <property type="evidence" value="ECO:0007669"/>
    <property type="project" value="UniProtKB-KW"/>
</dbReference>